<dbReference type="Proteomes" id="UP000583929">
    <property type="component" value="Unassembled WGS sequence"/>
</dbReference>
<evidence type="ECO:0000259" key="2">
    <source>
        <dbReference type="Pfam" id="PF07859"/>
    </source>
</evidence>
<protein>
    <recommendedName>
        <fullName evidence="2">Alpha/beta hydrolase fold-3 domain-containing protein</fullName>
    </recommendedName>
</protein>
<accession>A0A7J6HYZ5</accession>
<comment type="caution">
    <text evidence="3">The sequence shown here is derived from an EMBL/GenBank/DDBJ whole genome shotgun (WGS) entry which is preliminary data.</text>
</comment>
<dbReference type="Gene3D" id="3.40.50.1820">
    <property type="entry name" value="alpha/beta hydrolase"/>
    <property type="match status" value="1"/>
</dbReference>
<organism evidence="3 4">
    <name type="scientific">Cannabis sativa</name>
    <name type="common">Hemp</name>
    <name type="synonym">Marijuana</name>
    <dbReference type="NCBI Taxonomy" id="3483"/>
    <lineage>
        <taxon>Eukaryota</taxon>
        <taxon>Viridiplantae</taxon>
        <taxon>Streptophyta</taxon>
        <taxon>Embryophyta</taxon>
        <taxon>Tracheophyta</taxon>
        <taxon>Spermatophyta</taxon>
        <taxon>Magnoliopsida</taxon>
        <taxon>eudicotyledons</taxon>
        <taxon>Gunneridae</taxon>
        <taxon>Pentapetalae</taxon>
        <taxon>rosids</taxon>
        <taxon>fabids</taxon>
        <taxon>Rosales</taxon>
        <taxon>Cannabaceae</taxon>
        <taxon>Cannabis</taxon>
    </lineage>
</organism>
<dbReference type="InterPro" id="IPR029058">
    <property type="entry name" value="AB_hydrolase_fold"/>
</dbReference>
<keyword evidence="4" id="KW-1185">Reference proteome</keyword>
<evidence type="ECO:0000256" key="1">
    <source>
        <dbReference type="ARBA" id="ARBA00010515"/>
    </source>
</evidence>
<dbReference type="SUPFAM" id="SSF53474">
    <property type="entry name" value="alpha/beta-Hydrolases"/>
    <property type="match status" value="1"/>
</dbReference>
<dbReference type="GO" id="GO:0016787">
    <property type="term" value="F:hydrolase activity"/>
    <property type="evidence" value="ECO:0007669"/>
    <property type="project" value="InterPro"/>
</dbReference>
<proteinExistence type="inferred from homology"/>
<comment type="similarity">
    <text evidence="1">Belongs to the 'GDXG' lipolytic enzyme family.</text>
</comment>
<sequence length="409" mass="44931">MVPDKKIVEDVSGWLRLYDDGSVDRTWTGPPEVKFMADSVPPHDQYIDGVATRDVIADPNSGLRLRIYLPEKTPEEETAKLPLLLHFHGGGFCISQADWFLYYAFYTRFARQARAIIVSVYLRRAPEHRLPAAADDAFSALLWLSSQAKSCTEPWLEGADFNRVFLIGDSSGGNLVQETAVRAGKEDLRPLRVAGAIPIQPGFVRPERSRSEMEQPETPFLTLEMLDKFIALALPVGSTKEHPMTCPMGPAAPPLEELKLPPMLLCLADKDKLLETEMEFYEAMKKANKEIEIVMSCGMSHIFYLNKIAVDKTLLSLFLFLVSPPEPSDLTGGVALDAEISHRHSLSLLGGLRSGSLLGRGSTVRKGIAGVGGRCEEGGRWGFWAVRKGVDGYDLGEWGLVAAGEGGSL</sequence>
<dbReference type="PANTHER" id="PTHR23024">
    <property type="entry name" value="ARYLACETAMIDE DEACETYLASE"/>
    <property type="match status" value="1"/>
</dbReference>
<dbReference type="AlphaFoldDB" id="A0A7J6HYZ5"/>
<dbReference type="EMBL" id="JAATIQ010000020">
    <property type="protein sequence ID" value="KAF4400059.1"/>
    <property type="molecule type" value="Genomic_DNA"/>
</dbReference>
<name>A0A7J6HYZ5_CANSA</name>
<evidence type="ECO:0000313" key="3">
    <source>
        <dbReference type="EMBL" id="KAF4400059.1"/>
    </source>
</evidence>
<dbReference type="InterPro" id="IPR013094">
    <property type="entry name" value="AB_hydrolase_3"/>
</dbReference>
<dbReference type="InterPro" id="IPR050466">
    <property type="entry name" value="Carboxylest/Gibb_receptor"/>
</dbReference>
<feature type="domain" description="Alpha/beta hydrolase fold-3" evidence="2">
    <location>
        <begin position="84"/>
        <end position="304"/>
    </location>
</feature>
<reference evidence="3 4" key="1">
    <citation type="journal article" date="2020" name="bioRxiv">
        <title>Sequence and annotation of 42 cannabis genomes reveals extensive copy number variation in cannabinoid synthesis and pathogen resistance genes.</title>
        <authorList>
            <person name="Mckernan K.J."/>
            <person name="Helbert Y."/>
            <person name="Kane L.T."/>
            <person name="Ebling H."/>
            <person name="Zhang L."/>
            <person name="Liu B."/>
            <person name="Eaton Z."/>
            <person name="Mclaughlin S."/>
            <person name="Kingan S."/>
            <person name="Baybayan P."/>
            <person name="Concepcion G."/>
            <person name="Jordan M."/>
            <person name="Riva A."/>
            <person name="Barbazuk W."/>
            <person name="Harkins T."/>
        </authorList>
    </citation>
    <scope>NUCLEOTIDE SEQUENCE [LARGE SCALE GENOMIC DNA]</scope>
    <source>
        <strain evidence="4">cv. Jamaican Lion 4</strain>
        <tissue evidence="3">Leaf</tissue>
    </source>
</reference>
<evidence type="ECO:0000313" key="4">
    <source>
        <dbReference type="Proteomes" id="UP000583929"/>
    </source>
</evidence>
<dbReference type="Pfam" id="PF07859">
    <property type="entry name" value="Abhydrolase_3"/>
    <property type="match status" value="1"/>
</dbReference>
<gene>
    <name evidence="3" type="ORF">G4B88_021273</name>
</gene>
<dbReference type="PANTHER" id="PTHR23024:SF135">
    <property type="entry name" value="CELL DEATH ASSOCIATED PROTEIN"/>
    <property type="match status" value="1"/>
</dbReference>